<dbReference type="OrthoDB" id="7480402at2759"/>
<comment type="function">
    <text evidence="5">Involved in transvection phenomena (= synapsis-dependent gene expression), where the synaptic pairing of chromosomes carrying genes with which zeste interacts influences the expression of these genes. Zeste binds to DNA and stimulates transcription from a nearby promoter.</text>
</comment>
<dbReference type="Proteomes" id="UP001652582">
    <property type="component" value="Chromosome 16"/>
</dbReference>
<evidence type="ECO:0000256" key="2">
    <source>
        <dbReference type="ARBA" id="ARBA00016807"/>
    </source>
</evidence>
<feature type="coiled-coil region" evidence="6">
    <location>
        <begin position="209"/>
        <end position="241"/>
    </location>
</feature>
<sequence length="282" mass="32663">MDINRERDVRANHAQMKLLLDLLSADGMSQNGKVVYTHITKIKFWKYIAAQLNRVDSGATKSYHKWSKVWADWKSKTKKKAYLISRNKLGSKASLTKLEFRLLKLIKYPVDELLNNCSEEQTYEYVKTKNLKEEIDSTENSIGDNSTDGFNEENSECITLEVQPQIPSHSYNVFGDDKSVSDIGQHIKEMKEMKDIETDKAKVHLALEKEKIHQKNEELRLKAIELKLKADELKLQENECNRVNHLTELEEQKLKCMTDIAASLKELVEFTRNGGTRFHNVM</sequence>
<dbReference type="InterPro" id="IPR028002">
    <property type="entry name" value="Myb_DNA-bind_5"/>
</dbReference>
<evidence type="ECO:0000256" key="1">
    <source>
        <dbReference type="ARBA" id="ARBA00011764"/>
    </source>
</evidence>
<dbReference type="RefSeq" id="XP_023939175.2">
    <property type="nucleotide sequence ID" value="XM_024083407.2"/>
</dbReference>
<evidence type="ECO:0000313" key="8">
    <source>
        <dbReference type="Proteomes" id="UP001652582"/>
    </source>
</evidence>
<evidence type="ECO:0000256" key="5">
    <source>
        <dbReference type="ARBA" id="ARBA00025466"/>
    </source>
</evidence>
<gene>
    <name evidence="9" type="primary">LOC112046686</name>
</gene>
<name>A0A6J1MU38_BICAN</name>
<feature type="domain" description="Myb/SANT-like DNA-binding" evidence="7">
    <location>
        <begin position="36"/>
        <end position="81"/>
    </location>
</feature>
<keyword evidence="8" id="KW-1185">Reference proteome</keyword>
<evidence type="ECO:0000256" key="6">
    <source>
        <dbReference type="SAM" id="Coils"/>
    </source>
</evidence>
<evidence type="ECO:0000259" key="7">
    <source>
        <dbReference type="Pfam" id="PF13873"/>
    </source>
</evidence>
<dbReference type="KEGG" id="bany:112046686"/>
<reference evidence="9" key="1">
    <citation type="submission" date="2025-08" db="UniProtKB">
        <authorList>
            <consortium name="RefSeq"/>
        </authorList>
    </citation>
    <scope>IDENTIFICATION</scope>
</reference>
<keyword evidence="4" id="KW-0804">Transcription</keyword>
<evidence type="ECO:0000313" key="9">
    <source>
        <dbReference type="RefSeq" id="XP_023939175.2"/>
    </source>
</evidence>
<proteinExistence type="predicted"/>
<evidence type="ECO:0000256" key="3">
    <source>
        <dbReference type="ARBA" id="ARBA00023015"/>
    </source>
</evidence>
<keyword evidence="6" id="KW-0175">Coiled coil</keyword>
<comment type="subunit">
    <text evidence="1">Self-associates forming complexes of several hundred monomers.</text>
</comment>
<evidence type="ECO:0000256" key="4">
    <source>
        <dbReference type="ARBA" id="ARBA00023163"/>
    </source>
</evidence>
<dbReference type="AlphaFoldDB" id="A0A6J1MU38"/>
<protein>
    <recommendedName>
        <fullName evidence="2">Regulatory protein zeste</fullName>
    </recommendedName>
</protein>
<organism evidence="8 9">
    <name type="scientific">Bicyclus anynana</name>
    <name type="common">Squinting bush brown butterfly</name>
    <dbReference type="NCBI Taxonomy" id="110368"/>
    <lineage>
        <taxon>Eukaryota</taxon>
        <taxon>Metazoa</taxon>
        <taxon>Ecdysozoa</taxon>
        <taxon>Arthropoda</taxon>
        <taxon>Hexapoda</taxon>
        <taxon>Insecta</taxon>
        <taxon>Pterygota</taxon>
        <taxon>Neoptera</taxon>
        <taxon>Endopterygota</taxon>
        <taxon>Lepidoptera</taxon>
        <taxon>Glossata</taxon>
        <taxon>Ditrysia</taxon>
        <taxon>Papilionoidea</taxon>
        <taxon>Nymphalidae</taxon>
        <taxon>Satyrinae</taxon>
        <taxon>Satyrini</taxon>
        <taxon>Mycalesina</taxon>
        <taxon>Bicyclus</taxon>
    </lineage>
</organism>
<keyword evidence="3" id="KW-0805">Transcription regulation</keyword>
<dbReference type="Pfam" id="PF13873">
    <property type="entry name" value="Myb_DNA-bind_5"/>
    <property type="match status" value="1"/>
</dbReference>
<accession>A0A6J1MU38</accession>
<dbReference type="GeneID" id="112046686"/>